<name>A7J8D2_PBCVF</name>
<organism evidence="1 2">
    <name type="scientific">Paramecium bursaria Chlorella virus FR483</name>
    <name type="common">PBCV-FR483</name>
    <dbReference type="NCBI Taxonomy" id="399781"/>
    <lineage>
        <taxon>Viruses</taxon>
        <taxon>Varidnaviria</taxon>
        <taxon>Bamfordvirae</taxon>
        <taxon>Nucleocytoviricota</taxon>
        <taxon>Megaviricetes</taxon>
        <taxon>Algavirales</taxon>
        <taxon>Phycodnaviridae</taxon>
        <taxon>Chlorovirus</taxon>
        <taxon>Chlorovirus conductrix</taxon>
        <taxon>Paramecium bursaria Chlorella virus A1</taxon>
    </lineage>
</organism>
<dbReference type="GeneID" id="5469654"/>
<dbReference type="Proteomes" id="UP000204095">
    <property type="component" value="Segment"/>
</dbReference>
<accession>A7J8D2</accession>
<protein>
    <submittedName>
        <fullName evidence="1">Uncharacterized protein n778R</fullName>
    </submittedName>
</protein>
<organismHost>
    <name type="scientific">Paramecium bursaria</name>
    <dbReference type="NCBI Taxonomy" id="74790"/>
</organismHost>
<proteinExistence type="predicted"/>
<reference evidence="1 2" key="1">
    <citation type="journal article" date="2007" name="Virology">
        <title>Sequence and annotation of the 314-kb MT325 and the 321-kb FR483 viruses that infect Chlorella Pbi.</title>
        <authorList>
            <person name="Fitzgerald L.A."/>
            <person name="Graves M.V."/>
            <person name="Li X."/>
            <person name="Feldblyum T."/>
            <person name="Hartigan J."/>
            <person name="Van Etten J.L."/>
        </authorList>
    </citation>
    <scope>NUCLEOTIDE SEQUENCE [LARGE SCALE GENOMIC DNA]</scope>
    <source>
        <strain evidence="1 2">FR483</strain>
    </source>
</reference>
<evidence type="ECO:0000313" key="1">
    <source>
        <dbReference type="EMBL" id="ABT16063.1"/>
    </source>
</evidence>
<dbReference type="EMBL" id="DQ890022">
    <property type="protein sequence ID" value="ABT16063.1"/>
    <property type="molecule type" value="Genomic_DNA"/>
</dbReference>
<evidence type="ECO:0000313" key="2">
    <source>
        <dbReference type="Proteomes" id="UP000204095"/>
    </source>
</evidence>
<dbReference type="KEGG" id="vg:5469654"/>
<sequence length="77" mass="9159">MSLQDAVSVRMSFSRALCPASMVYPWKENDFIFTIRKQNNSYILMQKPGSNKVTLKYPNLDIIVSITIWQWFLRQIW</sequence>
<dbReference type="RefSeq" id="YP_001426410.1">
    <property type="nucleotide sequence ID" value="NC_008603.1"/>
</dbReference>
<gene>
    <name evidence="1" type="primary">n778R</name>
    <name evidence="1" type="ORF">FR483_n778R</name>
</gene>